<protein>
    <submittedName>
        <fullName evidence="1">Uncharacterized protein</fullName>
    </submittedName>
</protein>
<comment type="caution">
    <text evidence="1">The sequence shown here is derived from an EMBL/GenBank/DDBJ whole genome shotgun (WGS) entry which is preliminary data.</text>
</comment>
<dbReference type="AlphaFoldDB" id="A0A0F3IU31"/>
<evidence type="ECO:0000313" key="2">
    <source>
        <dbReference type="Proteomes" id="UP000033774"/>
    </source>
</evidence>
<proteinExistence type="predicted"/>
<gene>
    <name evidence="1" type="ORF">VZ95_06480</name>
</gene>
<evidence type="ECO:0000313" key="1">
    <source>
        <dbReference type="EMBL" id="KJV10216.1"/>
    </source>
</evidence>
<accession>A0A0F3IU31</accession>
<reference evidence="1 2" key="1">
    <citation type="submission" date="2015-03" db="EMBL/GenBank/DDBJ databases">
        <title>Draft genome sequence of Elstera litoralis.</title>
        <authorList>
            <person name="Rahalkar M.C."/>
            <person name="Dhakephalkar P.K."/>
            <person name="Pore S.D."/>
            <person name="Arora P."/>
            <person name="Kapse N.G."/>
            <person name="Pandit P.S."/>
        </authorList>
    </citation>
    <scope>NUCLEOTIDE SEQUENCE [LARGE SCALE GENOMIC DNA]</scope>
    <source>
        <strain evidence="1 2">Dia-1</strain>
    </source>
</reference>
<sequence length="70" mass="7845">MLDRLFDLLPDYPSLSIKLAAEKLGVSYPAVSGYIELLHKEAILVETTGQARNRRFVAEAIVALFQPNRD</sequence>
<name>A0A0F3IU31_9PROT</name>
<dbReference type="Proteomes" id="UP000033774">
    <property type="component" value="Unassembled WGS sequence"/>
</dbReference>
<organism evidence="1 2">
    <name type="scientific">Elstera litoralis</name>
    <dbReference type="NCBI Taxonomy" id="552518"/>
    <lineage>
        <taxon>Bacteria</taxon>
        <taxon>Pseudomonadati</taxon>
        <taxon>Pseudomonadota</taxon>
        <taxon>Alphaproteobacteria</taxon>
        <taxon>Rhodospirillales</taxon>
        <taxon>Rhodospirillaceae</taxon>
        <taxon>Elstera</taxon>
    </lineage>
</organism>
<keyword evidence="2" id="KW-1185">Reference proteome</keyword>
<dbReference type="EMBL" id="LAJY01000131">
    <property type="protein sequence ID" value="KJV10216.1"/>
    <property type="molecule type" value="Genomic_DNA"/>
</dbReference>